<dbReference type="EMBL" id="CACRXK020011245">
    <property type="protein sequence ID" value="CAB4021057.1"/>
    <property type="molecule type" value="Genomic_DNA"/>
</dbReference>
<proteinExistence type="predicted"/>
<sequence length="124" mass="14109">ISEICWSNVINILKAVLPLMQPENFNKVLDNIAKGVDLSKDDILNLYFARLMAECGKLPFPIGQNESTVISKIFRALISSNQWLVHNEAFTALRQFAEVTPYTPVLEECVPDDMKEDFQKFICT</sequence>
<dbReference type="Proteomes" id="UP001152795">
    <property type="component" value="Unassembled WGS sequence"/>
</dbReference>
<comment type="caution">
    <text evidence="1">The sequence shown here is derived from an EMBL/GenBank/DDBJ whole genome shotgun (WGS) entry which is preliminary data.</text>
</comment>
<name>A0A7D9L0S2_PARCT</name>
<protein>
    <submittedName>
        <fullName evidence="1">Uncharacterized protein</fullName>
    </submittedName>
</protein>
<dbReference type="OrthoDB" id="6088000at2759"/>
<dbReference type="PANTHER" id="PTHR16071:SF2">
    <property type="entry name" value="FIGNL1-INTERACTING REGULATOR OF RECOMBINATION AND MITOSIS"/>
    <property type="match status" value="1"/>
</dbReference>
<dbReference type="AlphaFoldDB" id="A0A7D9L0S2"/>
<dbReference type="InterPro" id="IPR027902">
    <property type="entry name" value="DUF4487"/>
</dbReference>
<dbReference type="Pfam" id="PF14868">
    <property type="entry name" value="DUF4487"/>
    <property type="match status" value="1"/>
</dbReference>
<accession>A0A7D9L0S2</accession>
<dbReference type="PANTHER" id="PTHR16071">
    <property type="entry name" value="CHROMOSOME 1 OPEN READING FRAME 112"/>
    <property type="match status" value="1"/>
</dbReference>
<evidence type="ECO:0000313" key="2">
    <source>
        <dbReference type="Proteomes" id="UP001152795"/>
    </source>
</evidence>
<evidence type="ECO:0000313" key="1">
    <source>
        <dbReference type="EMBL" id="CAB4021057.1"/>
    </source>
</evidence>
<keyword evidence="2" id="KW-1185">Reference proteome</keyword>
<feature type="non-terminal residue" evidence="1">
    <location>
        <position position="124"/>
    </location>
</feature>
<gene>
    <name evidence="1" type="ORF">PACLA_8A019083</name>
</gene>
<organism evidence="1 2">
    <name type="scientific">Paramuricea clavata</name>
    <name type="common">Red gorgonian</name>
    <name type="synonym">Violescent sea-whip</name>
    <dbReference type="NCBI Taxonomy" id="317549"/>
    <lineage>
        <taxon>Eukaryota</taxon>
        <taxon>Metazoa</taxon>
        <taxon>Cnidaria</taxon>
        <taxon>Anthozoa</taxon>
        <taxon>Octocorallia</taxon>
        <taxon>Malacalcyonacea</taxon>
        <taxon>Plexauridae</taxon>
        <taxon>Paramuricea</taxon>
    </lineage>
</organism>
<reference evidence="1" key="1">
    <citation type="submission" date="2020-04" db="EMBL/GenBank/DDBJ databases">
        <authorList>
            <person name="Alioto T."/>
            <person name="Alioto T."/>
            <person name="Gomez Garrido J."/>
        </authorList>
    </citation>
    <scope>NUCLEOTIDE SEQUENCE</scope>
    <source>
        <strain evidence="1">A484AB</strain>
    </source>
</reference>
<feature type="non-terminal residue" evidence="1">
    <location>
        <position position="1"/>
    </location>
</feature>